<dbReference type="Proteomes" id="UP001243717">
    <property type="component" value="Unassembled WGS sequence"/>
</dbReference>
<accession>A0ABU1AEU2</accession>
<sequence length="256" mass="27120">MEANRDRTEFFKIFFIYLRLGCLSFGGPVAHLGYFKNEFVTRLRWLDSASYAELLTLCQFVPGPSSSQLGFAIGWHRGGLAGACAAWLGFTLPSAVMMIGFAYGLFALGTAVEPLSHGLLIAAVAVVAHATLGLGQKLCPDLPRIAIAILAAAIALNYSNNLSPIAAIIIGALIAQKLKPKIEPTQPSLSTGPKATPKAIILAALILYALLLLLSLLIEPSTPGAIYALHYRAGHSSSAVAMLCFHYSTIALLQAV</sequence>
<feature type="transmembrane region" description="Helical" evidence="7">
    <location>
        <begin position="238"/>
        <end position="255"/>
    </location>
</feature>
<organism evidence="8 9">
    <name type="scientific">Thalassobacterium sedimentorum</name>
    <dbReference type="NCBI Taxonomy" id="3041258"/>
    <lineage>
        <taxon>Bacteria</taxon>
        <taxon>Pseudomonadati</taxon>
        <taxon>Verrucomicrobiota</taxon>
        <taxon>Opitutia</taxon>
        <taxon>Puniceicoccales</taxon>
        <taxon>Coraliomargaritaceae</taxon>
        <taxon>Thalassobacterium</taxon>
    </lineage>
</organism>
<evidence type="ECO:0000313" key="9">
    <source>
        <dbReference type="Proteomes" id="UP001243717"/>
    </source>
</evidence>
<evidence type="ECO:0000256" key="2">
    <source>
        <dbReference type="ARBA" id="ARBA00005262"/>
    </source>
</evidence>
<evidence type="ECO:0000256" key="5">
    <source>
        <dbReference type="ARBA" id="ARBA00022989"/>
    </source>
</evidence>
<proteinExistence type="inferred from homology"/>
<evidence type="ECO:0000256" key="3">
    <source>
        <dbReference type="ARBA" id="ARBA00022475"/>
    </source>
</evidence>
<evidence type="ECO:0000313" key="8">
    <source>
        <dbReference type="EMBL" id="MDQ8193039.1"/>
    </source>
</evidence>
<dbReference type="Pfam" id="PF02417">
    <property type="entry name" value="Chromate_transp"/>
    <property type="match status" value="1"/>
</dbReference>
<feature type="transmembrane region" description="Helical" evidence="7">
    <location>
        <begin position="14"/>
        <end position="35"/>
    </location>
</feature>
<gene>
    <name evidence="8" type="ORF">QEH59_01285</name>
</gene>
<dbReference type="InterPro" id="IPR003370">
    <property type="entry name" value="Chromate_transpt"/>
</dbReference>
<reference evidence="8 9" key="1">
    <citation type="submission" date="2023-04" db="EMBL/GenBank/DDBJ databases">
        <title>A novel bacteria isolated from coastal sediment.</title>
        <authorList>
            <person name="Liu X.-J."/>
            <person name="Du Z.-J."/>
        </authorList>
    </citation>
    <scope>NUCLEOTIDE SEQUENCE [LARGE SCALE GENOMIC DNA]</scope>
    <source>
        <strain evidence="8 9">SDUM461004</strain>
    </source>
</reference>
<evidence type="ECO:0000256" key="6">
    <source>
        <dbReference type="ARBA" id="ARBA00023136"/>
    </source>
</evidence>
<name>A0ABU1AEU2_9BACT</name>
<keyword evidence="6 7" id="KW-0472">Membrane</keyword>
<keyword evidence="4 7" id="KW-0812">Transmembrane</keyword>
<evidence type="ECO:0000256" key="7">
    <source>
        <dbReference type="SAM" id="Phobius"/>
    </source>
</evidence>
<evidence type="ECO:0000256" key="4">
    <source>
        <dbReference type="ARBA" id="ARBA00022692"/>
    </source>
</evidence>
<evidence type="ECO:0000256" key="1">
    <source>
        <dbReference type="ARBA" id="ARBA00004651"/>
    </source>
</evidence>
<comment type="subcellular location">
    <subcellularLocation>
        <location evidence="1">Cell membrane</location>
        <topology evidence="1">Multi-pass membrane protein</topology>
    </subcellularLocation>
</comment>
<keyword evidence="3" id="KW-1003">Cell membrane</keyword>
<feature type="transmembrane region" description="Helical" evidence="7">
    <location>
        <begin position="199"/>
        <end position="218"/>
    </location>
</feature>
<feature type="transmembrane region" description="Helical" evidence="7">
    <location>
        <begin position="115"/>
        <end position="134"/>
    </location>
</feature>
<dbReference type="PANTHER" id="PTHR33567:SF3">
    <property type="entry name" value="CHROMATE ION TRANSPORTER (EUROFUNG)"/>
    <property type="match status" value="1"/>
</dbReference>
<dbReference type="PANTHER" id="PTHR33567">
    <property type="entry name" value="CHROMATE ION TRANSPORTER (EUROFUNG)"/>
    <property type="match status" value="1"/>
</dbReference>
<comment type="caution">
    <text evidence="8">The sequence shown here is derived from an EMBL/GenBank/DDBJ whole genome shotgun (WGS) entry which is preliminary data.</text>
</comment>
<keyword evidence="5 7" id="KW-1133">Transmembrane helix</keyword>
<comment type="similarity">
    <text evidence="2">Belongs to the chromate ion transporter (CHR) (TC 2.A.51) family.</text>
</comment>
<keyword evidence="9" id="KW-1185">Reference proteome</keyword>
<dbReference type="EMBL" id="JARXIC010000002">
    <property type="protein sequence ID" value="MDQ8193039.1"/>
    <property type="molecule type" value="Genomic_DNA"/>
</dbReference>
<protein>
    <submittedName>
        <fullName evidence="8">Chromate transporter</fullName>
    </submittedName>
</protein>
<dbReference type="RefSeq" id="WP_308983548.1">
    <property type="nucleotide sequence ID" value="NZ_JARXIC010000002.1"/>
</dbReference>
<feature type="transmembrane region" description="Helical" evidence="7">
    <location>
        <begin position="85"/>
        <end position="109"/>
    </location>
</feature>